<feature type="compositionally biased region" description="Basic residues" evidence="10">
    <location>
        <begin position="414"/>
        <end position="432"/>
    </location>
</feature>
<feature type="transmembrane region" description="Helical" evidence="9">
    <location>
        <begin position="279"/>
        <end position="299"/>
    </location>
</feature>
<feature type="compositionally biased region" description="Acidic residues" evidence="10">
    <location>
        <begin position="372"/>
        <end position="386"/>
    </location>
</feature>
<feature type="transmembrane region" description="Helical" evidence="9">
    <location>
        <begin position="220"/>
        <end position="241"/>
    </location>
</feature>
<evidence type="ECO:0000259" key="11">
    <source>
        <dbReference type="Pfam" id="PF02355"/>
    </source>
</evidence>
<proteinExistence type="inferred from homology"/>
<comment type="similarity">
    <text evidence="9">Belongs to the SecD/SecF family. SecF subfamily.</text>
</comment>
<feature type="transmembrane region" description="Helical" evidence="9">
    <location>
        <begin position="169"/>
        <end position="187"/>
    </location>
</feature>
<comment type="subcellular location">
    <subcellularLocation>
        <location evidence="1 9">Cell membrane</location>
        <topology evidence="1 9">Multi-pass membrane protein</topology>
    </subcellularLocation>
</comment>
<dbReference type="InterPro" id="IPR022645">
    <property type="entry name" value="SecD/SecF_bac"/>
</dbReference>
<keyword evidence="5 9" id="KW-0653">Protein transport</keyword>
<keyword evidence="13" id="KW-1185">Reference proteome</keyword>
<comment type="caution">
    <text evidence="12">The sequence shown here is derived from an EMBL/GenBank/DDBJ whole genome shotgun (WGS) entry which is preliminary data.</text>
</comment>
<evidence type="ECO:0000256" key="5">
    <source>
        <dbReference type="ARBA" id="ARBA00022927"/>
    </source>
</evidence>
<keyword evidence="6 9" id="KW-1133">Transmembrane helix</keyword>
<dbReference type="NCBIfam" id="TIGR00966">
    <property type="entry name" value="transloc_SecF"/>
    <property type="match status" value="1"/>
</dbReference>
<dbReference type="PRINTS" id="PR01755">
    <property type="entry name" value="SECFTRNLCASE"/>
</dbReference>
<accession>A0ABV9SAA1</accession>
<evidence type="ECO:0000256" key="8">
    <source>
        <dbReference type="ARBA" id="ARBA00023136"/>
    </source>
</evidence>
<dbReference type="InterPro" id="IPR005665">
    <property type="entry name" value="SecF_bac"/>
</dbReference>
<feature type="transmembrane region" description="Helical" evidence="9">
    <location>
        <begin position="194"/>
        <end position="214"/>
    </location>
</feature>
<feature type="compositionally biased region" description="Basic and acidic residues" evidence="10">
    <location>
        <begin position="348"/>
        <end position="360"/>
    </location>
</feature>
<feature type="transmembrane region" description="Helical" evidence="9">
    <location>
        <begin position="305"/>
        <end position="328"/>
    </location>
</feature>
<dbReference type="InterPro" id="IPR022646">
    <property type="entry name" value="SecD/SecF_CS"/>
</dbReference>
<evidence type="ECO:0000256" key="9">
    <source>
        <dbReference type="HAMAP-Rule" id="MF_01464"/>
    </source>
</evidence>
<comment type="subunit">
    <text evidence="9">Forms a complex with SecD. Part of the essential Sec protein translocation apparatus which comprises SecA, SecYEG and auxiliary proteins SecDF. Other proteins may also be involved.</text>
</comment>
<feature type="domain" description="Protein export membrane protein SecD/SecF C-terminal" evidence="11">
    <location>
        <begin position="147"/>
        <end position="332"/>
    </location>
</feature>
<dbReference type="EMBL" id="JBHSIS010000020">
    <property type="protein sequence ID" value="MFC4857417.1"/>
    <property type="molecule type" value="Genomic_DNA"/>
</dbReference>
<dbReference type="InterPro" id="IPR055344">
    <property type="entry name" value="SecD_SecF_C_bact"/>
</dbReference>
<dbReference type="PANTHER" id="PTHR30081">
    <property type="entry name" value="PROTEIN-EXPORT MEMBRANE PROTEIN SEC"/>
    <property type="match status" value="1"/>
</dbReference>
<feature type="region of interest" description="Disordered" evidence="10">
    <location>
        <begin position="348"/>
        <end position="432"/>
    </location>
</feature>
<dbReference type="NCBIfam" id="TIGR00916">
    <property type="entry name" value="2A0604s01"/>
    <property type="match status" value="1"/>
</dbReference>
<evidence type="ECO:0000256" key="2">
    <source>
        <dbReference type="ARBA" id="ARBA00022448"/>
    </source>
</evidence>
<dbReference type="InterPro" id="IPR048634">
    <property type="entry name" value="SecD_SecF_C"/>
</dbReference>
<feature type="transmembrane region" description="Helical" evidence="9">
    <location>
        <begin position="41"/>
        <end position="61"/>
    </location>
</feature>
<evidence type="ECO:0000313" key="12">
    <source>
        <dbReference type="EMBL" id="MFC4857417.1"/>
    </source>
</evidence>
<keyword evidence="3 9" id="KW-1003">Cell membrane</keyword>
<evidence type="ECO:0000313" key="13">
    <source>
        <dbReference type="Proteomes" id="UP001595859"/>
    </source>
</evidence>
<organism evidence="12 13">
    <name type="scientific">Actinophytocola glycyrrhizae</name>
    <dbReference type="NCBI Taxonomy" id="2044873"/>
    <lineage>
        <taxon>Bacteria</taxon>
        <taxon>Bacillati</taxon>
        <taxon>Actinomycetota</taxon>
        <taxon>Actinomycetes</taxon>
        <taxon>Pseudonocardiales</taxon>
        <taxon>Pseudonocardiaceae</taxon>
    </lineage>
</organism>
<dbReference type="PANTHER" id="PTHR30081:SF8">
    <property type="entry name" value="PROTEIN TRANSLOCASE SUBUNIT SECF"/>
    <property type="match status" value="1"/>
</dbReference>
<evidence type="ECO:0000256" key="6">
    <source>
        <dbReference type="ARBA" id="ARBA00022989"/>
    </source>
</evidence>
<dbReference type="Proteomes" id="UP001595859">
    <property type="component" value="Unassembled WGS sequence"/>
</dbReference>
<dbReference type="HAMAP" id="MF_01464_B">
    <property type="entry name" value="SecF_B"/>
    <property type="match status" value="1"/>
</dbReference>
<keyword evidence="4 9" id="KW-0812">Transmembrane</keyword>
<gene>
    <name evidence="9 12" type="primary">secF</name>
    <name evidence="12" type="ORF">ACFPCV_28310</name>
</gene>
<keyword evidence="8 9" id="KW-0472">Membrane</keyword>
<evidence type="ECO:0000256" key="3">
    <source>
        <dbReference type="ARBA" id="ARBA00022475"/>
    </source>
</evidence>
<dbReference type="Pfam" id="PF02355">
    <property type="entry name" value="SecD_SecF_C"/>
    <property type="match status" value="1"/>
</dbReference>
<reference evidence="13" key="1">
    <citation type="journal article" date="2019" name="Int. J. Syst. Evol. Microbiol.">
        <title>The Global Catalogue of Microorganisms (GCM) 10K type strain sequencing project: providing services to taxonomists for standard genome sequencing and annotation.</title>
        <authorList>
            <consortium name="The Broad Institute Genomics Platform"/>
            <consortium name="The Broad Institute Genome Sequencing Center for Infectious Disease"/>
            <person name="Wu L."/>
            <person name="Ma J."/>
        </authorList>
    </citation>
    <scope>NUCLEOTIDE SEQUENCE [LARGE SCALE GENOMIC DNA]</scope>
    <source>
        <strain evidence="13">ZS-22-S1</strain>
    </source>
</reference>
<evidence type="ECO:0000256" key="10">
    <source>
        <dbReference type="SAM" id="MobiDB-lite"/>
    </source>
</evidence>
<comment type="function">
    <text evidence="9">Part of the Sec protein translocase complex. Interacts with the SecYEG preprotein conducting channel. SecDF uses the proton motive force (PMF) to complete protein translocation after the ATP-dependent function of SecA.</text>
</comment>
<evidence type="ECO:0000256" key="7">
    <source>
        <dbReference type="ARBA" id="ARBA00023010"/>
    </source>
</evidence>
<keyword evidence="7 9" id="KW-0811">Translocation</keyword>
<name>A0ABV9SAA1_9PSEU</name>
<evidence type="ECO:0000256" key="1">
    <source>
        <dbReference type="ARBA" id="ARBA00004651"/>
    </source>
</evidence>
<dbReference type="SUPFAM" id="SSF82866">
    <property type="entry name" value="Multidrug efflux transporter AcrB transmembrane domain"/>
    <property type="match status" value="1"/>
</dbReference>
<sequence length="432" mass="46108">MTVAANETQAPAGKPAGKEGVFQRLYVGTGAFDIVGKRKRAYVIFGVVVLVCLASIVFRGFNLGIDFTGGTRVSLPAQGANGEISIAQVEEAFTETLDLEPAAVQTVGTGDAATIQIRSEALDNEQVTTLKAALFDRFQPENAQGEPSERSISDSAVSASWGGEISQQALIALLVFLVLVTIFLALYFERWMAVAAIVALFHDIIVTAGVYSLVGFEVSPATVIGLLTILGFSLYDTVVVFDKVKENTRGLLGLTRRTYAEAANLALNQTLMRSINTSLIAVLPVLGLLVVGVGLLGVGTLQDLALVQLTGIIAGVLSSIVLATPILVDLKMREPKFQQQAARVRARRENLARKAAERETSSSPAEVAQVTEIDDDLPATDDEALDEELRQERAMAAASSVPARNPKSAEAQQRRGKPTGKHPGRPSGKRRR</sequence>
<evidence type="ECO:0000256" key="4">
    <source>
        <dbReference type="ARBA" id="ARBA00022692"/>
    </source>
</evidence>
<keyword evidence="2 9" id="KW-0813">Transport</keyword>
<dbReference type="Pfam" id="PF07549">
    <property type="entry name" value="Sec_GG"/>
    <property type="match status" value="1"/>
</dbReference>
<protein>
    <recommendedName>
        <fullName evidence="9">Protein-export membrane protein SecF</fullName>
    </recommendedName>
</protein>
<dbReference type="InterPro" id="IPR022813">
    <property type="entry name" value="SecD/SecF_arch_bac"/>
</dbReference>
<dbReference type="RefSeq" id="WP_378059418.1">
    <property type="nucleotide sequence ID" value="NZ_JBHSIS010000020.1"/>
</dbReference>
<dbReference type="Gene3D" id="1.20.1640.10">
    <property type="entry name" value="Multidrug efflux transporter AcrB transmembrane domain"/>
    <property type="match status" value="1"/>
</dbReference>